<name>G8R5A4_OWEHD</name>
<dbReference type="EMBL" id="CP003156">
    <property type="protein sequence ID" value="AEV32149.1"/>
    <property type="molecule type" value="Genomic_DNA"/>
</dbReference>
<dbReference type="Proteomes" id="UP000005631">
    <property type="component" value="Chromosome"/>
</dbReference>
<dbReference type="RefSeq" id="WP_014201509.1">
    <property type="nucleotide sequence ID" value="NC_016599.1"/>
</dbReference>
<gene>
    <name evidence="1" type="ordered locus">Oweho_1144</name>
</gene>
<evidence type="ECO:0000313" key="1">
    <source>
        <dbReference type="EMBL" id="AEV32149.1"/>
    </source>
</evidence>
<organism evidence="1 2">
    <name type="scientific">Owenweeksia hongkongensis (strain DSM 17368 / CIP 108786 / JCM 12287 / NRRL B-23963 / UST20020801)</name>
    <dbReference type="NCBI Taxonomy" id="926562"/>
    <lineage>
        <taxon>Bacteria</taxon>
        <taxon>Pseudomonadati</taxon>
        <taxon>Bacteroidota</taxon>
        <taxon>Flavobacteriia</taxon>
        <taxon>Flavobacteriales</taxon>
        <taxon>Owenweeksiaceae</taxon>
        <taxon>Owenweeksia</taxon>
    </lineage>
</organism>
<evidence type="ECO:0000313" key="2">
    <source>
        <dbReference type="Proteomes" id="UP000005631"/>
    </source>
</evidence>
<proteinExistence type="predicted"/>
<dbReference type="AlphaFoldDB" id="G8R5A4"/>
<dbReference type="HOGENOM" id="CLU_1756996_0_0_10"/>
<sequence length="148" mass="17081">MKFKYTISADDQLILARIQGSVGFVFFRQSLLYVWNHPLYKPEYNTIVDLSEANVNLRTLEISALIEMLVDRKARFNSKFTLIVTKPFEVALAMIFESKLVQSMPTKTFTNIEDAAQYVGSTKKRIEHLCRKKPMEVPIDDVLNFAVK</sequence>
<reference evidence="1 2" key="1">
    <citation type="journal article" date="2012" name="Stand. Genomic Sci.">
        <title>Genome sequence of the orange-pigmented seawater bacterium Owenweeksia hongkongensis type strain (UST20020801(T)).</title>
        <authorList>
            <person name="Riedel T."/>
            <person name="Held B."/>
            <person name="Nolan M."/>
            <person name="Lucas S."/>
            <person name="Lapidus A."/>
            <person name="Tice H."/>
            <person name="Del Rio T.G."/>
            <person name="Cheng J.F."/>
            <person name="Han C."/>
            <person name="Tapia R."/>
            <person name="Goodwin L.A."/>
            <person name="Pitluck S."/>
            <person name="Liolios K."/>
            <person name="Mavromatis K."/>
            <person name="Pagani I."/>
            <person name="Ivanova N."/>
            <person name="Mikhailova N."/>
            <person name="Pati A."/>
            <person name="Chen A."/>
            <person name="Palaniappan K."/>
            <person name="Rohde M."/>
            <person name="Tindall B.J."/>
            <person name="Detter J.C."/>
            <person name="Goker M."/>
            <person name="Woyke T."/>
            <person name="Bristow J."/>
            <person name="Eisen J.A."/>
            <person name="Markowitz V."/>
            <person name="Hugenholtz P."/>
            <person name="Klenk H.P."/>
            <person name="Kyrpides N.C."/>
        </authorList>
    </citation>
    <scope>NUCLEOTIDE SEQUENCE</scope>
    <source>
        <strain evidence="2">DSM 17368 / JCM 12287 / NRRL B-23963</strain>
    </source>
</reference>
<dbReference type="KEGG" id="oho:Oweho_1144"/>
<keyword evidence="2" id="KW-1185">Reference proteome</keyword>
<accession>G8R5A4</accession>
<dbReference type="OrthoDB" id="1119272at2"/>
<protein>
    <submittedName>
        <fullName evidence="1">Uncharacterized protein</fullName>
    </submittedName>
</protein>